<evidence type="ECO:0000313" key="2">
    <source>
        <dbReference type="EMBL" id="EHL78965.1"/>
    </source>
</evidence>
<evidence type="ECO:0000256" key="1">
    <source>
        <dbReference type="SAM" id="MobiDB-lite"/>
    </source>
</evidence>
<sequence length="476" mass="54619">MLSHLFLFKKGEIGLNSKLEQYIKDKYDNQSDWFVEEVQSVSNQQRILDVINKKEYLNGKHKILQRESYKYNGKEFHPRKIILQYAKTLLNFQQNYLLGNPITLTGNEKVVKEYQRVNRKGKYDRINQKILDKVLKFGQVAEYVYLDNGIIKSKLIDPSEGFPVYDFENNLIAFVEAFINDGITYYNVFNGDSVEQYSDEGGNLKLIDRKVSLSGLPIIYHNVNELSEVEGKSDLDDWISILDGLEDILSKYMDATYKFIDPIFIIQGQSLHGEPFPSDVIGKGINLDDAADAKYVTNQLDHKSFEIVFKTLLQSLLDIAQVPAVSMNKTDISNLSEVSIRLLFSLANVKAGINEQFMREGIEQRYDKIRKLLELQGIVFNEDEYETLDFVFHYNMPSNDKEVIENLQMLNNMGAISLETILAKNPYVNDVNTELKRLKENSMGNNSGNNFVNNNGNVNNNQIVDTVDNVDNSKNN</sequence>
<keyword evidence="3" id="KW-1185">Reference proteome</keyword>
<name>G9QIP7_9BACI</name>
<dbReference type="HOGENOM" id="CLU_610734_0_0_9"/>
<protein>
    <submittedName>
        <fullName evidence="2">SPP1 family phage portal protein</fullName>
    </submittedName>
</protein>
<comment type="caution">
    <text evidence="2">The sequence shown here is derived from an EMBL/GenBank/DDBJ whole genome shotgun (WGS) entry which is preliminary data.</text>
</comment>
<reference evidence="2 3" key="1">
    <citation type="submission" date="2011-09" db="EMBL/GenBank/DDBJ databases">
        <title>The Genome Sequence of Bacillus smithii 7_3_47FAA.</title>
        <authorList>
            <consortium name="The Broad Institute Genome Sequencing Platform"/>
            <person name="Earl A."/>
            <person name="Ward D."/>
            <person name="Feldgarden M."/>
            <person name="Gevers D."/>
            <person name="Daigneault M."/>
            <person name="Strauss J."/>
            <person name="Allen-Vercoe E."/>
            <person name="Young S.K."/>
            <person name="Zeng Q."/>
            <person name="Gargeya S."/>
            <person name="Fitzgerald M."/>
            <person name="Haas B."/>
            <person name="Abouelleil A."/>
            <person name="Alvarado L."/>
            <person name="Arachchi H.M."/>
            <person name="Berlin A."/>
            <person name="Brown A."/>
            <person name="Chapman S.B."/>
            <person name="Chen Z."/>
            <person name="Dunbar C."/>
            <person name="Freedman E."/>
            <person name="Gearin G."/>
            <person name="Goldberg J."/>
            <person name="Griggs A."/>
            <person name="Gujja S."/>
            <person name="Heiman D."/>
            <person name="Howarth C."/>
            <person name="Larson L."/>
            <person name="Lui A."/>
            <person name="MacDonald P.J.P."/>
            <person name="Montmayeur A."/>
            <person name="Murphy C."/>
            <person name="Neiman D."/>
            <person name="Pearson M."/>
            <person name="Priest M."/>
            <person name="Roberts A."/>
            <person name="Saif S."/>
            <person name="Shea T."/>
            <person name="Shenoy N."/>
            <person name="Sisk P."/>
            <person name="Stolte C."/>
            <person name="Sykes S."/>
            <person name="Wortman J."/>
            <person name="Nusbaum C."/>
            <person name="Birren B."/>
        </authorList>
    </citation>
    <scope>NUCLEOTIDE SEQUENCE [LARGE SCALE GENOMIC DNA]</scope>
    <source>
        <strain evidence="2 3">7_3_47FAA</strain>
    </source>
</reference>
<dbReference type="EMBL" id="ACWF01000042">
    <property type="protein sequence ID" value="EHL78965.1"/>
    <property type="molecule type" value="Genomic_DNA"/>
</dbReference>
<gene>
    <name evidence="2" type="ORF">HMPREF1015_02974</name>
</gene>
<organism evidence="2 3">
    <name type="scientific">Bacillus smithii 7_3_47FAA</name>
    <dbReference type="NCBI Taxonomy" id="665952"/>
    <lineage>
        <taxon>Bacteria</taxon>
        <taxon>Bacillati</taxon>
        <taxon>Bacillota</taxon>
        <taxon>Bacilli</taxon>
        <taxon>Bacillales</taxon>
        <taxon>Bacillaceae</taxon>
        <taxon>Bacillus</taxon>
    </lineage>
</organism>
<dbReference type="AlphaFoldDB" id="G9QIP7"/>
<proteinExistence type="predicted"/>
<dbReference type="InterPro" id="IPR021145">
    <property type="entry name" value="Portal_protein_SPP1_Gp6-like"/>
</dbReference>
<dbReference type="Proteomes" id="UP000011747">
    <property type="component" value="Unassembled WGS sequence"/>
</dbReference>
<accession>G9QIP7</accession>
<feature type="region of interest" description="Disordered" evidence="1">
    <location>
        <begin position="453"/>
        <end position="476"/>
    </location>
</feature>
<evidence type="ECO:0000313" key="3">
    <source>
        <dbReference type="Proteomes" id="UP000011747"/>
    </source>
</evidence>
<dbReference type="PATRIC" id="fig|665952.3.peg.836"/>
<dbReference type="Pfam" id="PF05133">
    <property type="entry name" value="SPP1_portal"/>
    <property type="match status" value="1"/>
</dbReference>